<keyword evidence="2" id="KW-1185">Reference proteome</keyword>
<evidence type="ECO:0000313" key="2">
    <source>
        <dbReference type="Proteomes" id="UP001597102"/>
    </source>
</evidence>
<comment type="caution">
    <text evidence="1">The sequence shown here is derived from an EMBL/GenBank/DDBJ whole genome shotgun (WGS) entry which is preliminary data.</text>
</comment>
<reference evidence="2" key="1">
    <citation type="journal article" date="2019" name="Int. J. Syst. Evol. Microbiol.">
        <title>The Global Catalogue of Microorganisms (GCM) 10K type strain sequencing project: providing services to taxonomists for standard genome sequencing and annotation.</title>
        <authorList>
            <consortium name="The Broad Institute Genomics Platform"/>
            <consortium name="The Broad Institute Genome Sequencing Center for Infectious Disease"/>
            <person name="Wu L."/>
            <person name="Ma J."/>
        </authorList>
    </citation>
    <scope>NUCLEOTIDE SEQUENCE [LARGE SCALE GENOMIC DNA]</scope>
    <source>
        <strain evidence="2">CCUG 61697</strain>
    </source>
</reference>
<dbReference type="EMBL" id="JBHTJO010000001">
    <property type="protein sequence ID" value="MFD0987493.1"/>
    <property type="molecule type" value="Genomic_DNA"/>
</dbReference>
<protein>
    <submittedName>
        <fullName evidence="1">Uncharacterized protein</fullName>
    </submittedName>
</protein>
<accession>A0ABW3JB22</accession>
<dbReference type="RefSeq" id="WP_379089539.1">
    <property type="nucleotide sequence ID" value="NZ_JBHTJO010000001.1"/>
</dbReference>
<proteinExistence type="predicted"/>
<gene>
    <name evidence="1" type="ORF">ACFQ2F_10335</name>
</gene>
<sequence length="87" mass="9664">MDRDEESAALYVVALTSDADDEGILEGADTVRLAPGLYLVRTSAPQSRLYHAVKREAKPSELFVGRLDGDPKFKGMSEGALKWLRRR</sequence>
<evidence type="ECO:0000313" key="1">
    <source>
        <dbReference type="EMBL" id="MFD0987493.1"/>
    </source>
</evidence>
<name>A0ABW3JB22_9HYPH</name>
<organism evidence="1 2">
    <name type="scientific">Methyloligella solikamskensis</name>
    <dbReference type="NCBI Taxonomy" id="1177756"/>
    <lineage>
        <taxon>Bacteria</taxon>
        <taxon>Pseudomonadati</taxon>
        <taxon>Pseudomonadota</taxon>
        <taxon>Alphaproteobacteria</taxon>
        <taxon>Hyphomicrobiales</taxon>
        <taxon>Hyphomicrobiaceae</taxon>
        <taxon>Methyloligella</taxon>
    </lineage>
</organism>
<dbReference type="Proteomes" id="UP001597102">
    <property type="component" value="Unassembled WGS sequence"/>
</dbReference>